<dbReference type="PANTHER" id="PTHR43237">
    <property type="entry name" value="NADP-DEPENDENT MALIC ENZYME"/>
    <property type="match status" value="1"/>
</dbReference>
<dbReference type="Proteomes" id="UP001170683">
    <property type="component" value="Unassembled WGS sequence"/>
</dbReference>
<dbReference type="Gene3D" id="3.40.50.10380">
    <property type="entry name" value="Malic enzyme, N-terminal domain"/>
    <property type="match status" value="1"/>
</dbReference>
<keyword evidence="6" id="KW-1185">Reference proteome</keyword>
<proteinExistence type="inferred from homology"/>
<dbReference type="PIRSF" id="PIRSF000106">
    <property type="entry name" value="ME"/>
    <property type="match status" value="1"/>
</dbReference>
<dbReference type="SMART" id="SM01274">
    <property type="entry name" value="malic"/>
    <property type="match status" value="1"/>
</dbReference>
<dbReference type="Pfam" id="PF00390">
    <property type="entry name" value="malic"/>
    <property type="match status" value="1"/>
</dbReference>
<protein>
    <submittedName>
        <fullName evidence="5">NAD-dependent malic enzyme</fullName>
    </submittedName>
</protein>
<dbReference type="SUPFAM" id="SSF53223">
    <property type="entry name" value="Aminoacid dehydrogenase-like, N-terminal domain"/>
    <property type="match status" value="1"/>
</dbReference>
<dbReference type="Pfam" id="PF03949">
    <property type="entry name" value="Malic_M"/>
    <property type="match status" value="1"/>
</dbReference>
<dbReference type="InterPro" id="IPR045213">
    <property type="entry name" value="Malic_NAD-bd_bact_type"/>
</dbReference>
<dbReference type="PANTHER" id="PTHR43237:SF4">
    <property type="entry name" value="NADP-DEPENDENT MALIC ENZYME"/>
    <property type="match status" value="1"/>
</dbReference>
<dbReference type="InterPro" id="IPR036291">
    <property type="entry name" value="NAD(P)-bd_dom_sf"/>
</dbReference>
<evidence type="ECO:0000259" key="3">
    <source>
        <dbReference type="SMART" id="SM00919"/>
    </source>
</evidence>
<dbReference type="SMART" id="SM00919">
    <property type="entry name" value="Malic_M"/>
    <property type="match status" value="1"/>
</dbReference>
<keyword evidence="2" id="KW-0560">Oxidoreductase</keyword>
<dbReference type="CDD" id="cd05311">
    <property type="entry name" value="NAD_bind_2_malic_enz"/>
    <property type="match status" value="1"/>
</dbReference>
<dbReference type="InterPro" id="IPR012301">
    <property type="entry name" value="Malic_N_dom"/>
</dbReference>
<dbReference type="InterPro" id="IPR046346">
    <property type="entry name" value="Aminoacid_DH-like_N_sf"/>
</dbReference>
<evidence type="ECO:0000313" key="5">
    <source>
        <dbReference type="EMBL" id="MDO8064304.1"/>
    </source>
</evidence>
<dbReference type="SUPFAM" id="SSF51735">
    <property type="entry name" value="NAD(P)-binding Rossmann-fold domains"/>
    <property type="match status" value="1"/>
</dbReference>
<evidence type="ECO:0000259" key="4">
    <source>
        <dbReference type="SMART" id="SM01274"/>
    </source>
</evidence>
<gene>
    <name evidence="5" type="ORF">OC701_02440</name>
</gene>
<sequence>MNNQELALKLHAQKKGKLATVSKVEINNLKELALVYTPGVAEPCLKIKDNPQDVYKYTSKGNNVAVISNGTAVLGLGNIGALASIPVMEGKAVLLKKFANIDSYPICIDSEDPDEMINIISKISSVFGAINLEDIKAPECFEIEEKLKQKLSIPVFHDDQHGTAIAVSAGLINALKVVNKKISEAEIVILGAGAAGTAIAKLLLLLKPKNIVLVDKNGAINSKDAELLNVNQQKLAQITNFYNETGNLTEIIKNKDVFIGVSKSNLLTPEMVASMNKDAIVFALANPVPEIMPLEAKKGNARIVATGRSDFPNQINNLLVFPGIFRGALDSKVTQITEEMKLAAVYALASIIPDSELTEENILPSIFNPECTEAIVKAIKKASNVIID</sequence>
<dbReference type="InterPro" id="IPR012302">
    <property type="entry name" value="Malic_NAD-bd"/>
</dbReference>
<name>A0ABT9D890_9MOLU</name>
<dbReference type="InterPro" id="IPR001891">
    <property type="entry name" value="Malic_OxRdtase"/>
</dbReference>
<dbReference type="Gene3D" id="3.40.50.720">
    <property type="entry name" value="NAD(P)-binding Rossmann-like Domain"/>
    <property type="match status" value="1"/>
</dbReference>
<comment type="caution">
    <text evidence="5">The sequence shown here is derived from an EMBL/GenBank/DDBJ whole genome shotgun (WGS) entry which is preliminary data.</text>
</comment>
<dbReference type="EMBL" id="JAOSIQ010000037">
    <property type="protein sequence ID" value="MDO8064304.1"/>
    <property type="molecule type" value="Genomic_DNA"/>
</dbReference>
<dbReference type="RefSeq" id="WP_304514497.1">
    <property type="nucleotide sequence ID" value="NZ_JAOSIQ010000037.1"/>
</dbReference>
<organism evidence="5 6">
    <name type="scientific">Candidatus Phytoplasma bonamiae</name>
    <dbReference type="NCBI Taxonomy" id="2982626"/>
    <lineage>
        <taxon>Bacteria</taxon>
        <taxon>Bacillati</taxon>
        <taxon>Mycoplasmatota</taxon>
        <taxon>Mollicutes</taxon>
        <taxon>Acholeplasmatales</taxon>
        <taxon>Acholeplasmataceae</taxon>
        <taxon>Candidatus Phytoplasma</taxon>
        <taxon>16SrII (Peanut WB group)</taxon>
    </lineage>
</organism>
<comment type="similarity">
    <text evidence="1">Belongs to the malic enzymes family.</text>
</comment>
<evidence type="ECO:0000313" key="6">
    <source>
        <dbReference type="Proteomes" id="UP001170683"/>
    </source>
</evidence>
<feature type="domain" description="Malic enzyme NAD-binding" evidence="3">
    <location>
        <begin position="160"/>
        <end position="384"/>
    </location>
</feature>
<dbReference type="InterPro" id="IPR037062">
    <property type="entry name" value="Malic_N_dom_sf"/>
</dbReference>
<evidence type="ECO:0000256" key="2">
    <source>
        <dbReference type="ARBA" id="ARBA00023002"/>
    </source>
</evidence>
<accession>A0ABT9D890</accession>
<dbReference type="InterPro" id="IPR051674">
    <property type="entry name" value="Malate_Decarboxylase"/>
</dbReference>
<evidence type="ECO:0000256" key="1">
    <source>
        <dbReference type="ARBA" id="ARBA00008785"/>
    </source>
</evidence>
<reference evidence="5 6" key="1">
    <citation type="journal article" date="2023" name="Int. J. Syst. Evol. Microbiol.">
        <title>The observation of taxonomic boundaries for the 16SrII and 16SrXXV phytoplasmas using genome-based delimitation.</title>
        <authorList>
            <person name="Rodrigues Jardim B."/>
            <person name="Tran-Nguyen L.T.T."/>
            <person name="Gambley C."/>
            <person name="Al-Sadi A.M."/>
            <person name="Al-Subhi A.M."/>
            <person name="Foissac X."/>
            <person name="Salar P."/>
            <person name="Cai H."/>
            <person name="Yang J.Y."/>
            <person name="Davis R."/>
            <person name="Jones L."/>
            <person name="Rodoni B."/>
            <person name="Constable F.E."/>
        </authorList>
    </citation>
    <scope>NUCLEOTIDE SEQUENCE [LARGE SCALE GENOMIC DNA]</scope>
    <source>
        <strain evidence="5">BAWM-225</strain>
    </source>
</reference>
<feature type="domain" description="Malic enzyme N-terminal" evidence="4">
    <location>
        <begin position="15"/>
        <end position="148"/>
    </location>
</feature>